<dbReference type="STRING" id="4795.A0A225V9Q9"/>
<reference evidence="2" key="1">
    <citation type="submission" date="2017-03" db="EMBL/GenBank/DDBJ databases">
        <title>Phytopthora megakarya and P. palmivora, two closely related causual agents of cacao black pod achieved similar genome size and gene model numbers by different mechanisms.</title>
        <authorList>
            <person name="Ali S."/>
            <person name="Shao J."/>
            <person name="Larry D.J."/>
            <person name="Kronmiller B."/>
            <person name="Shen D."/>
            <person name="Strem M.D."/>
            <person name="Melnick R.L."/>
            <person name="Guiltinan M.J."/>
            <person name="Tyler B.M."/>
            <person name="Meinhardt L.W."/>
            <person name="Bailey B.A."/>
        </authorList>
    </citation>
    <scope>NUCLEOTIDE SEQUENCE [LARGE SCALE GENOMIC DNA]</scope>
    <source>
        <strain evidence="2">zdho120</strain>
    </source>
</reference>
<sequence length="197" mass="22574">MLPKRQCQACAPSRPPPQRIRELYATSSFQKRIRGYNSAFACTSTGHKEDYSNNRGGDPYTFRINGSMLHRIGQFLSMEGATPAFAHIYVYDDNLEQEQSVRQMGISTGLDERIVGELQSILYEINPLAKVYKSARKLWCLQTTYVGGVRRNNNTQVSIREHKAHRLYFKHPSIEFSLVHRAGRLCKQWCVDMAANL</sequence>
<dbReference type="PANTHER" id="PTHR45786">
    <property type="entry name" value="DNA BINDING PROTEIN-LIKE"/>
    <property type="match status" value="1"/>
</dbReference>
<dbReference type="AlphaFoldDB" id="A0A225V9Q9"/>
<keyword evidence="1" id="KW-0347">Helicase</keyword>
<dbReference type="GO" id="GO:0004386">
    <property type="term" value="F:helicase activity"/>
    <property type="evidence" value="ECO:0007669"/>
    <property type="project" value="UniProtKB-KW"/>
</dbReference>
<proteinExistence type="predicted"/>
<dbReference type="Proteomes" id="UP000198211">
    <property type="component" value="Unassembled WGS sequence"/>
</dbReference>
<dbReference type="PANTHER" id="PTHR45786:SF74">
    <property type="entry name" value="ATP-DEPENDENT DNA HELICASE"/>
    <property type="match status" value="1"/>
</dbReference>
<accession>A0A225V9Q9</accession>
<gene>
    <name evidence="1" type="ORF">PHMEG_00027070</name>
</gene>
<comment type="caution">
    <text evidence="1">The sequence shown here is derived from an EMBL/GenBank/DDBJ whole genome shotgun (WGS) entry which is preliminary data.</text>
</comment>
<keyword evidence="1" id="KW-0378">Hydrolase</keyword>
<organism evidence="1 2">
    <name type="scientific">Phytophthora megakarya</name>
    <dbReference type="NCBI Taxonomy" id="4795"/>
    <lineage>
        <taxon>Eukaryota</taxon>
        <taxon>Sar</taxon>
        <taxon>Stramenopiles</taxon>
        <taxon>Oomycota</taxon>
        <taxon>Peronosporomycetes</taxon>
        <taxon>Peronosporales</taxon>
        <taxon>Peronosporaceae</taxon>
        <taxon>Phytophthora</taxon>
    </lineage>
</organism>
<keyword evidence="1" id="KW-0547">Nucleotide-binding</keyword>
<dbReference type="OrthoDB" id="2669322at2759"/>
<evidence type="ECO:0000313" key="1">
    <source>
        <dbReference type="EMBL" id="OWZ01517.1"/>
    </source>
</evidence>
<dbReference type="EMBL" id="NBNE01006787">
    <property type="protein sequence ID" value="OWZ01517.1"/>
    <property type="molecule type" value="Genomic_DNA"/>
</dbReference>
<name>A0A225V9Q9_9STRA</name>
<evidence type="ECO:0000313" key="2">
    <source>
        <dbReference type="Proteomes" id="UP000198211"/>
    </source>
</evidence>
<keyword evidence="2" id="KW-1185">Reference proteome</keyword>
<protein>
    <submittedName>
        <fullName evidence="1">ATP-dependent DNA helicase</fullName>
    </submittedName>
</protein>
<keyword evidence="1" id="KW-0067">ATP-binding</keyword>